<keyword evidence="2" id="KW-0378">Hydrolase</keyword>
<evidence type="ECO:0000313" key="6">
    <source>
        <dbReference type="Proteomes" id="UP000509704"/>
    </source>
</evidence>
<dbReference type="OrthoDB" id="68328at2759"/>
<dbReference type="GO" id="GO:0047617">
    <property type="term" value="F:fatty acyl-CoA hydrolase activity"/>
    <property type="evidence" value="ECO:0007669"/>
    <property type="project" value="InterPro"/>
</dbReference>
<evidence type="ECO:0000256" key="2">
    <source>
        <dbReference type="ARBA" id="ARBA00022801"/>
    </source>
</evidence>
<dbReference type="InterPro" id="IPR049449">
    <property type="entry name" value="TesB_ACOT8-like_N"/>
</dbReference>
<feature type="domain" description="Acyl-CoA thioesterase 2 C-terminal" evidence="3">
    <location>
        <begin position="225"/>
        <end position="320"/>
    </location>
</feature>
<dbReference type="InterPro" id="IPR029069">
    <property type="entry name" value="HotDog_dom_sf"/>
</dbReference>
<evidence type="ECO:0008006" key="7">
    <source>
        <dbReference type="Google" id="ProtNLM"/>
    </source>
</evidence>
<dbReference type="KEGG" id="zmk:HG535_0B00590"/>
<dbReference type="Proteomes" id="UP000509704">
    <property type="component" value="Chromosome 2"/>
</dbReference>
<dbReference type="InterPro" id="IPR042171">
    <property type="entry name" value="Acyl-CoA_hotdog"/>
</dbReference>
<sequence>MGPSHMGLEKILELTRQSASRFVTTTLPAAPVLARGTFGGTLVAQSLLASLYTVPTNFVPTSLHCYFISGGDPNNMIAYDVEDLRNGRNFIHKQITAYQGQRLIFSSTILFAKEKHDHDSLHFLKTIKPSDLPDLRKFCDASSLFERKFILNDNWKRYANLQPALGNPGIIQKQLETFQFGPIAYKFPEDLFYSTADTDKLDQYISIRSSVTTTAVQYGENPFRITPANDRRYNYVAFAYLSDSYLLMTVPYFHKLPMYSHKFSVSLDHSIYFHDMPRVNDWIYLQVTNPRSHWDKHLMRGEYYDSETGEIVANVSQEGLVIYDSEREIRAKF</sequence>
<accession>A0A7H9AXK5</accession>
<protein>
    <recommendedName>
        <fullName evidence="7">Acyl-CoA thioesterase II</fullName>
    </recommendedName>
</protein>
<comment type="similarity">
    <text evidence="1">Belongs to the C/M/P thioester hydrolase family.</text>
</comment>
<dbReference type="Pfam" id="PF02551">
    <property type="entry name" value="Acyl_CoA_thio"/>
    <property type="match status" value="1"/>
</dbReference>
<dbReference type="Gene3D" id="2.40.160.210">
    <property type="entry name" value="Acyl-CoA thioesterase, double hotdog domain"/>
    <property type="match status" value="1"/>
</dbReference>
<feature type="domain" description="Acyl-CoA thioesterase-like N-terminal HotDog" evidence="4">
    <location>
        <begin position="34"/>
        <end position="111"/>
    </location>
</feature>
<dbReference type="InterPro" id="IPR003703">
    <property type="entry name" value="Acyl_CoA_thio"/>
</dbReference>
<dbReference type="AlphaFoldDB" id="A0A7H9AXK5"/>
<dbReference type="PANTHER" id="PTHR11066">
    <property type="entry name" value="ACYL-COA THIOESTERASE"/>
    <property type="match status" value="1"/>
</dbReference>
<evidence type="ECO:0000256" key="1">
    <source>
        <dbReference type="ARBA" id="ARBA00006538"/>
    </source>
</evidence>
<dbReference type="EMBL" id="CP058605">
    <property type="protein sequence ID" value="QLG71021.1"/>
    <property type="molecule type" value="Genomic_DNA"/>
</dbReference>
<dbReference type="SUPFAM" id="SSF54637">
    <property type="entry name" value="Thioesterase/thiol ester dehydrase-isomerase"/>
    <property type="match status" value="2"/>
</dbReference>
<dbReference type="GO" id="GO:0006637">
    <property type="term" value="P:acyl-CoA metabolic process"/>
    <property type="evidence" value="ECO:0007669"/>
    <property type="project" value="InterPro"/>
</dbReference>
<dbReference type="GeneID" id="59234682"/>
<dbReference type="GO" id="GO:0005782">
    <property type="term" value="C:peroxisomal matrix"/>
    <property type="evidence" value="ECO:0007669"/>
    <property type="project" value="TreeGrafter"/>
</dbReference>
<proteinExistence type="inferred from homology"/>
<keyword evidence="6" id="KW-1185">Reference proteome</keyword>
<dbReference type="GO" id="GO:0009062">
    <property type="term" value="P:fatty acid catabolic process"/>
    <property type="evidence" value="ECO:0007669"/>
    <property type="project" value="TreeGrafter"/>
</dbReference>
<evidence type="ECO:0000313" key="5">
    <source>
        <dbReference type="EMBL" id="QLG71021.1"/>
    </source>
</evidence>
<organism evidence="5 6">
    <name type="scientific">Zygotorulaspora mrakii</name>
    <name type="common">Zygosaccharomyces mrakii</name>
    <dbReference type="NCBI Taxonomy" id="42260"/>
    <lineage>
        <taxon>Eukaryota</taxon>
        <taxon>Fungi</taxon>
        <taxon>Dikarya</taxon>
        <taxon>Ascomycota</taxon>
        <taxon>Saccharomycotina</taxon>
        <taxon>Saccharomycetes</taxon>
        <taxon>Saccharomycetales</taxon>
        <taxon>Saccharomycetaceae</taxon>
        <taxon>Zygotorulaspora</taxon>
    </lineage>
</organism>
<evidence type="ECO:0000259" key="4">
    <source>
        <dbReference type="Pfam" id="PF13622"/>
    </source>
</evidence>
<dbReference type="CDD" id="cd03444">
    <property type="entry name" value="Thioesterase_II_repeat1"/>
    <property type="match status" value="1"/>
</dbReference>
<dbReference type="Pfam" id="PF13622">
    <property type="entry name" value="4HBT_3"/>
    <property type="match status" value="1"/>
</dbReference>
<gene>
    <name evidence="5" type="ORF">HG535_0B00590</name>
</gene>
<dbReference type="RefSeq" id="XP_037142749.1">
    <property type="nucleotide sequence ID" value="XM_037286854.1"/>
</dbReference>
<dbReference type="InterPro" id="IPR025652">
    <property type="entry name" value="TesB_C"/>
</dbReference>
<name>A0A7H9AXK5_ZYGMR</name>
<evidence type="ECO:0000259" key="3">
    <source>
        <dbReference type="Pfam" id="PF02551"/>
    </source>
</evidence>
<dbReference type="PANTHER" id="PTHR11066:SF34">
    <property type="entry name" value="ACYL-COENZYME A THIOESTERASE 8"/>
    <property type="match status" value="1"/>
</dbReference>
<dbReference type="CDD" id="cd03445">
    <property type="entry name" value="Thioesterase_II_repeat2"/>
    <property type="match status" value="1"/>
</dbReference>
<reference evidence="5 6" key="1">
    <citation type="submission" date="2020-07" db="EMBL/GenBank/DDBJ databases">
        <title>The yeast mating-type switching endonuclease HO is a domesticated member of an unorthodox homing genetic element family.</title>
        <authorList>
            <person name="Coughlan A.Y."/>
            <person name="Lombardi L."/>
            <person name="Braun-Galleani S."/>
            <person name="Martos A.R."/>
            <person name="Galeote V."/>
            <person name="Bigey F."/>
            <person name="Dequin S."/>
            <person name="Byrne K.P."/>
            <person name="Wolfe K.H."/>
        </authorList>
    </citation>
    <scope>NUCLEOTIDE SEQUENCE [LARGE SCALE GENOMIC DNA]</scope>
    <source>
        <strain evidence="5 6">NRRL Y-6702</strain>
    </source>
</reference>